<protein>
    <recommendedName>
        <fullName evidence="10">MLO-like protein</fullName>
    </recommendedName>
</protein>
<proteinExistence type="inferred from homology"/>
<evidence type="ECO:0000256" key="8">
    <source>
        <dbReference type="SAM" id="MobiDB-lite"/>
    </source>
</evidence>
<keyword evidence="7" id="KW-0568">Pathogenesis-related protein</keyword>
<comment type="similarity">
    <text evidence="2">Belongs to the MLO family.</text>
</comment>
<dbReference type="AlphaFoldDB" id="A0A5K1A3Q5"/>
<evidence type="ECO:0000256" key="2">
    <source>
        <dbReference type="ARBA" id="ARBA00006574"/>
    </source>
</evidence>
<evidence type="ECO:0000256" key="1">
    <source>
        <dbReference type="ARBA" id="ARBA00004141"/>
    </source>
</evidence>
<evidence type="ECO:0008006" key="10">
    <source>
        <dbReference type="Google" id="ProtNLM"/>
    </source>
</evidence>
<evidence type="ECO:0000313" key="9">
    <source>
        <dbReference type="EMBL" id="VVV96146.1"/>
    </source>
</evidence>
<dbReference type="GO" id="GO:0016020">
    <property type="term" value="C:membrane"/>
    <property type="evidence" value="ECO:0007669"/>
    <property type="project" value="UniProtKB-SubCell"/>
</dbReference>
<evidence type="ECO:0000256" key="7">
    <source>
        <dbReference type="ARBA" id="ARBA00023265"/>
    </source>
</evidence>
<evidence type="ECO:0000256" key="6">
    <source>
        <dbReference type="ARBA" id="ARBA00023136"/>
    </source>
</evidence>
<accession>A0A5K1A3Q5</accession>
<dbReference type="GO" id="GO:0006952">
    <property type="term" value="P:defense response"/>
    <property type="evidence" value="ECO:0007669"/>
    <property type="project" value="UniProtKB-KW"/>
</dbReference>
<comment type="subcellular location">
    <subcellularLocation>
        <location evidence="1">Membrane</location>
        <topology evidence="1">Multi-pass membrane protein</topology>
    </subcellularLocation>
</comment>
<dbReference type="InterPro" id="IPR004326">
    <property type="entry name" value="Mlo"/>
</dbReference>
<keyword evidence="4" id="KW-0611">Plant defense</keyword>
<reference evidence="9" key="1">
    <citation type="submission" date="2019-09" db="EMBL/GenBank/DDBJ databases">
        <authorList>
            <person name="Zhang L."/>
        </authorList>
    </citation>
    <scope>NUCLEOTIDE SEQUENCE</scope>
</reference>
<sequence length="72" mass="7992">MGSSFKKMIFDVHVQENLAGWAQKARRRKAVGPMSNPATPSVVSNTHARNRSPDEIQLQETPLVHSVPNNNL</sequence>
<dbReference type="EMBL" id="LR721780">
    <property type="protein sequence ID" value="VVV96146.1"/>
    <property type="molecule type" value="Genomic_DNA"/>
</dbReference>
<gene>
    <name evidence="9" type="ORF">NYM_LOCUS11554</name>
</gene>
<feature type="compositionally biased region" description="Polar residues" evidence="8">
    <location>
        <begin position="36"/>
        <end position="47"/>
    </location>
</feature>
<organism evidence="9">
    <name type="scientific">Nymphaea colorata</name>
    <name type="common">pocket water lily</name>
    <dbReference type="NCBI Taxonomy" id="210225"/>
    <lineage>
        <taxon>Eukaryota</taxon>
        <taxon>Viridiplantae</taxon>
        <taxon>Streptophyta</taxon>
        <taxon>Embryophyta</taxon>
        <taxon>Tracheophyta</taxon>
        <taxon>Spermatophyta</taxon>
        <taxon>Magnoliopsida</taxon>
        <taxon>Nymphaeales</taxon>
        <taxon>Nymphaeaceae</taxon>
        <taxon>Nymphaea</taxon>
    </lineage>
</organism>
<dbReference type="Pfam" id="PF03094">
    <property type="entry name" value="Mlo"/>
    <property type="match status" value="1"/>
</dbReference>
<feature type="region of interest" description="Disordered" evidence="8">
    <location>
        <begin position="28"/>
        <end position="72"/>
    </location>
</feature>
<keyword evidence="3" id="KW-0812">Transmembrane</keyword>
<evidence type="ECO:0000256" key="4">
    <source>
        <dbReference type="ARBA" id="ARBA00022821"/>
    </source>
</evidence>
<evidence type="ECO:0000256" key="5">
    <source>
        <dbReference type="ARBA" id="ARBA00022989"/>
    </source>
</evidence>
<name>A0A5K1A3Q5_9MAGN</name>
<evidence type="ECO:0000256" key="3">
    <source>
        <dbReference type="ARBA" id="ARBA00022692"/>
    </source>
</evidence>
<keyword evidence="5" id="KW-1133">Transmembrane helix</keyword>
<keyword evidence="6" id="KW-0472">Membrane</keyword>